<dbReference type="RefSeq" id="XP_049146396.1">
    <property type="nucleotide sequence ID" value="XM_049289251.1"/>
</dbReference>
<evidence type="ECO:0000256" key="1">
    <source>
        <dbReference type="SAM" id="SignalP"/>
    </source>
</evidence>
<feature type="chain" id="PRO_5040143473" description="Secreted protein" evidence="1">
    <location>
        <begin position="19"/>
        <end position="85"/>
    </location>
</feature>
<proteinExistence type="predicted"/>
<accession>A0A9Q8SWB1</accession>
<dbReference type="AlphaFoldDB" id="A0A9Q8SWB1"/>
<keyword evidence="1" id="KW-0732">Signal</keyword>
<protein>
    <recommendedName>
        <fullName evidence="4">Secreted protein</fullName>
    </recommendedName>
</protein>
<reference evidence="2" key="1">
    <citation type="journal article" date="2021" name="Mol. Plant Microbe Interact.">
        <title>Complete Genome Sequence of the Plant-Pathogenic Fungus Colletotrichum lupini.</title>
        <authorList>
            <person name="Baroncelli R."/>
            <person name="Pensec F."/>
            <person name="Da Lio D."/>
            <person name="Boufleur T."/>
            <person name="Vicente I."/>
            <person name="Sarrocco S."/>
            <person name="Picot A."/>
            <person name="Baraldi E."/>
            <person name="Sukno S."/>
            <person name="Thon M."/>
            <person name="Le Floch G."/>
        </authorList>
    </citation>
    <scope>NUCLEOTIDE SEQUENCE</scope>
    <source>
        <strain evidence="2">IMI 504893</strain>
    </source>
</reference>
<keyword evidence="3" id="KW-1185">Reference proteome</keyword>
<evidence type="ECO:0000313" key="3">
    <source>
        <dbReference type="Proteomes" id="UP000830671"/>
    </source>
</evidence>
<gene>
    <name evidence="2" type="ORF">CLUP02_10275</name>
</gene>
<sequence length="85" mass="9424">MVIIGILLSMRCGGVVVGQTWLVSSLPRRVAWHAVAQEEKSRRLTGYPQFPQRCVSFCFSSAAAGICGDLQTVLGGVDRREWLWD</sequence>
<dbReference type="EMBL" id="CP019477">
    <property type="protein sequence ID" value="UQC84779.1"/>
    <property type="molecule type" value="Genomic_DNA"/>
</dbReference>
<dbReference type="KEGG" id="clup:CLUP02_10275"/>
<evidence type="ECO:0000313" key="2">
    <source>
        <dbReference type="EMBL" id="UQC84779.1"/>
    </source>
</evidence>
<name>A0A9Q8SWB1_9PEZI</name>
<feature type="signal peptide" evidence="1">
    <location>
        <begin position="1"/>
        <end position="18"/>
    </location>
</feature>
<dbReference type="Proteomes" id="UP000830671">
    <property type="component" value="Chromosome 5"/>
</dbReference>
<evidence type="ECO:0008006" key="4">
    <source>
        <dbReference type="Google" id="ProtNLM"/>
    </source>
</evidence>
<dbReference type="GeneID" id="73344261"/>
<organism evidence="2 3">
    <name type="scientific">Colletotrichum lupini</name>
    <dbReference type="NCBI Taxonomy" id="145971"/>
    <lineage>
        <taxon>Eukaryota</taxon>
        <taxon>Fungi</taxon>
        <taxon>Dikarya</taxon>
        <taxon>Ascomycota</taxon>
        <taxon>Pezizomycotina</taxon>
        <taxon>Sordariomycetes</taxon>
        <taxon>Hypocreomycetidae</taxon>
        <taxon>Glomerellales</taxon>
        <taxon>Glomerellaceae</taxon>
        <taxon>Colletotrichum</taxon>
        <taxon>Colletotrichum acutatum species complex</taxon>
    </lineage>
</organism>